<keyword evidence="1" id="KW-0675">Receptor</keyword>
<organism evidence="1 2">
    <name type="scientific">Acipenser oxyrinchus oxyrinchus</name>
    <dbReference type="NCBI Taxonomy" id="40147"/>
    <lineage>
        <taxon>Eukaryota</taxon>
        <taxon>Metazoa</taxon>
        <taxon>Chordata</taxon>
        <taxon>Craniata</taxon>
        <taxon>Vertebrata</taxon>
        <taxon>Euteleostomi</taxon>
        <taxon>Actinopterygii</taxon>
        <taxon>Chondrostei</taxon>
        <taxon>Acipenseriformes</taxon>
        <taxon>Acipenseridae</taxon>
        <taxon>Acipenser</taxon>
    </lineage>
</organism>
<reference evidence="1" key="1">
    <citation type="submission" date="2022-02" db="EMBL/GenBank/DDBJ databases">
        <title>Atlantic sturgeon de novo genome assembly.</title>
        <authorList>
            <person name="Stock M."/>
            <person name="Klopp C."/>
            <person name="Guiguen Y."/>
            <person name="Cabau C."/>
            <person name="Parinello H."/>
            <person name="Santidrian Yebra-Pimentel E."/>
            <person name="Kuhl H."/>
            <person name="Dirks R.P."/>
            <person name="Guessner J."/>
            <person name="Wuertz S."/>
            <person name="Du K."/>
            <person name="Schartl M."/>
        </authorList>
    </citation>
    <scope>NUCLEOTIDE SEQUENCE</scope>
    <source>
        <strain evidence="1">STURGEONOMICS-FGT-2020</strain>
        <tissue evidence="1">Whole blood</tissue>
    </source>
</reference>
<comment type="caution">
    <text evidence="1">The sequence shown here is derived from an EMBL/GenBank/DDBJ whole genome shotgun (WGS) entry which is preliminary data.</text>
</comment>
<keyword evidence="2" id="KW-1185">Reference proteome</keyword>
<gene>
    <name evidence="1" type="primary">Gucy2c</name>
    <name evidence="1" type="ORF">AOXY_G27118</name>
</gene>
<evidence type="ECO:0000313" key="2">
    <source>
        <dbReference type="Proteomes" id="UP001230051"/>
    </source>
</evidence>
<accession>A0AAD8FW01</accession>
<dbReference type="EMBL" id="JAGXEW010000031">
    <property type="protein sequence ID" value="KAK1155344.1"/>
    <property type="molecule type" value="Genomic_DNA"/>
</dbReference>
<dbReference type="InterPro" id="IPR028082">
    <property type="entry name" value="Peripla_BP_I"/>
</dbReference>
<proteinExistence type="predicted"/>
<dbReference type="Gene3D" id="3.40.50.2300">
    <property type="match status" value="1"/>
</dbReference>
<evidence type="ECO:0000313" key="1">
    <source>
        <dbReference type="EMBL" id="KAK1155344.1"/>
    </source>
</evidence>
<dbReference type="SUPFAM" id="SSF53822">
    <property type="entry name" value="Periplasmic binding protein-like I"/>
    <property type="match status" value="1"/>
</dbReference>
<dbReference type="Proteomes" id="UP001230051">
    <property type="component" value="Unassembled WGS sequence"/>
</dbReference>
<name>A0AAD8FW01_ACIOX</name>
<protein>
    <submittedName>
        <fullName evidence="1">Heat-stable enterotoxin receptor</fullName>
    </submittedName>
</protein>
<dbReference type="AlphaFoldDB" id="A0AAD8FW01"/>
<sequence length="146" mass="16406">MEVVEKDLNTIRQGLNVTLRATYYAFNTALYLTKGCASSTCEGVEVLKKLYYDGTMGCAILGPTCTYATFQMVSLETILELPMISAGSFGLSCDFKFNLTRVLPPARKISSFFLAFWSSTGLSTKLHRWETAYIYKKGVHSEECFW</sequence>